<keyword evidence="2" id="KW-1133">Transmembrane helix</keyword>
<keyword evidence="5" id="KW-1185">Reference proteome</keyword>
<evidence type="ECO:0000313" key="5">
    <source>
        <dbReference type="Proteomes" id="UP000198902"/>
    </source>
</evidence>
<sequence>MSALTKHRPWLAAILGLILTGLGHLYLRRWRRAALWVLLTFAVSALFVPPEAFDPLSVGEAIPPSEFVAVLSELVPILAVSFVSVLDAFFLGLRQAAEAQAQADRSAAEDADTDASAATVADPDSDTVTCPECGREVDADLGFCHWCTTRLDEPTDR</sequence>
<organism evidence="4 5">
    <name type="scientific">Haloferax massiliensis</name>
    <dbReference type="NCBI Taxonomy" id="1476858"/>
    <lineage>
        <taxon>Archaea</taxon>
        <taxon>Methanobacteriati</taxon>
        <taxon>Methanobacteriota</taxon>
        <taxon>Stenosarchaea group</taxon>
        <taxon>Halobacteria</taxon>
        <taxon>Halobacteriales</taxon>
        <taxon>Haloferacaceae</taxon>
        <taxon>Haloferax</taxon>
    </lineage>
</organism>
<protein>
    <recommendedName>
        <fullName evidence="3">DUF7575 domain-containing protein</fullName>
    </recommendedName>
</protein>
<evidence type="ECO:0000256" key="2">
    <source>
        <dbReference type="SAM" id="Phobius"/>
    </source>
</evidence>
<keyword evidence="2" id="KW-0472">Membrane</keyword>
<reference evidence="5" key="1">
    <citation type="submission" date="2015-03" db="EMBL/GenBank/DDBJ databases">
        <authorList>
            <person name="Urmite Genomes"/>
        </authorList>
    </citation>
    <scope>NUCLEOTIDE SEQUENCE [LARGE SCALE GENOMIC DNA]</scope>
    <source>
        <strain evidence="5">Arc-Hr</strain>
    </source>
</reference>
<evidence type="ECO:0000259" key="3">
    <source>
        <dbReference type="Pfam" id="PF24460"/>
    </source>
</evidence>
<gene>
    <name evidence="4" type="ORF">BN996_01053</name>
</gene>
<name>A0A0D6JNZ9_9EURY</name>
<dbReference type="EMBL" id="CSTE01000002">
    <property type="protein sequence ID" value="CQR49589.1"/>
    <property type="molecule type" value="Genomic_DNA"/>
</dbReference>
<evidence type="ECO:0000313" key="4">
    <source>
        <dbReference type="EMBL" id="CQR49589.1"/>
    </source>
</evidence>
<accession>A0A0D6JNZ9</accession>
<dbReference type="InterPro" id="IPR055997">
    <property type="entry name" value="DUF7575"/>
</dbReference>
<proteinExistence type="predicted"/>
<keyword evidence="2" id="KW-0812">Transmembrane</keyword>
<feature type="region of interest" description="Disordered" evidence="1">
    <location>
        <begin position="104"/>
        <end position="124"/>
    </location>
</feature>
<dbReference type="OrthoDB" id="204947at2157"/>
<feature type="transmembrane region" description="Helical" evidence="2">
    <location>
        <begin position="34"/>
        <end position="53"/>
    </location>
</feature>
<dbReference type="Proteomes" id="UP000198902">
    <property type="component" value="Unassembled WGS sequence"/>
</dbReference>
<evidence type="ECO:0000256" key="1">
    <source>
        <dbReference type="SAM" id="MobiDB-lite"/>
    </source>
</evidence>
<dbReference type="RefSeq" id="WP_089777468.1">
    <property type="nucleotide sequence ID" value="NZ_CABLRR010000002.1"/>
</dbReference>
<dbReference type="AlphaFoldDB" id="A0A0D6JNZ9"/>
<feature type="transmembrane region" description="Helical" evidence="2">
    <location>
        <begin position="7"/>
        <end position="27"/>
    </location>
</feature>
<dbReference type="Pfam" id="PF24460">
    <property type="entry name" value="DUF7575"/>
    <property type="match status" value="1"/>
</dbReference>
<feature type="domain" description="DUF7575" evidence="3">
    <location>
        <begin position="126"/>
        <end position="152"/>
    </location>
</feature>
<feature type="transmembrane region" description="Helical" evidence="2">
    <location>
        <begin position="73"/>
        <end position="93"/>
    </location>
</feature>